<evidence type="ECO:0000256" key="2">
    <source>
        <dbReference type="SAM" id="SignalP"/>
    </source>
</evidence>
<keyword evidence="1" id="KW-1133">Transmembrane helix</keyword>
<protein>
    <recommendedName>
        <fullName evidence="5">ABC transmembrane type-1 domain-containing protein</fullName>
    </recommendedName>
</protein>
<reference evidence="3 4" key="1">
    <citation type="submission" date="2016-10" db="EMBL/GenBank/DDBJ databases">
        <authorList>
            <person name="Varghese N."/>
        </authorList>
    </citation>
    <scope>NUCLEOTIDE SEQUENCE [LARGE SCALE GENOMIC DNA]</scope>
</reference>
<feature type="transmembrane region" description="Helical" evidence="1">
    <location>
        <begin position="98"/>
        <end position="118"/>
    </location>
</feature>
<proteinExistence type="predicted"/>
<keyword evidence="2" id="KW-0732">Signal</keyword>
<organism evidence="3 4">
    <name type="scientific">Zymoseptoria tritici ST99CH_1A5</name>
    <dbReference type="NCBI Taxonomy" id="1276529"/>
    <lineage>
        <taxon>Eukaryota</taxon>
        <taxon>Fungi</taxon>
        <taxon>Dikarya</taxon>
        <taxon>Ascomycota</taxon>
        <taxon>Pezizomycotina</taxon>
        <taxon>Dothideomycetes</taxon>
        <taxon>Dothideomycetidae</taxon>
        <taxon>Mycosphaerellales</taxon>
        <taxon>Mycosphaerellaceae</taxon>
        <taxon>Zymoseptoria</taxon>
    </lineage>
</organism>
<dbReference type="Proteomes" id="UP000215453">
    <property type="component" value="Chromosome 10"/>
</dbReference>
<feature type="signal peptide" evidence="2">
    <location>
        <begin position="1"/>
        <end position="15"/>
    </location>
</feature>
<dbReference type="AlphaFoldDB" id="A0A1Y6LX93"/>
<evidence type="ECO:0000313" key="3">
    <source>
        <dbReference type="EMBL" id="SMY28048.1"/>
    </source>
</evidence>
<sequence length="193" mass="21712">MVIAFLRFLPPLSWAICIAINTQTQIEETARDASNIMTEIENLELAWIVEPFQLLVEETPDLTVRQTQVSQLVIRPNLVNLKFGIVHDDLPPTAPRPLFTIIMVTLFPLFLVVFAVIFRHMTNATGITNFIAGTRAIFNTLSAAMNKLYGMVTTPAPRLIGFFRGFGSQLFIVTYSAMLVPYIHDFPVQLAQE</sequence>
<keyword evidence="1" id="KW-0812">Transmembrane</keyword>
<evidence type="ECO:0000256" key="1">
    <source>
        <dbReference type="SAM" id="Phobius"/>
    </source>
</evidence>
<accession>A0A1Y6LX93</accession>
<keyword evidence="1" id="KW-0472">Membrane</keyword>
<dbReference type="EMBL" id="LT882685">
    <property type="protein sequence ID" value="SMY28048.1"/>
    <property type="molecule type" value="Genomic_DNA"/>
</dbReference>
<evidence type="ECO:0000313" key="4">
    <source>
        <dbReference type="Proteomes" id="UP000215453"/>
    </source>
</evidence>
<name>A0A1Y6LX93_ZYMTR</name>
<evidence type="ECO:0008006" key="5">
    <source>
        <dbReference type="Google" id="ProtNLM"/>
    </source>
</evidence>
<feature type="chain" id="PRO_5012102404" description="ABC transmembrane type-1 domain-containing protein" evidence="2">
    <location>
        <begin position="16"/>
        <end position="193"/>
    </location>
</feature>
<gene>
    <name evidence="3" type="ORF">ZT1A5_G9493</name>
</gene>